<evidence type="ECO:0000313" key="2">
    <source>
        <dbReference type="Proteomes" id="UP000821865"/>
    </source>
</evidence>
<organism evidence="1 2">
    <name type="scientific">Dermacentor silvarum</name>
    <name type="common">Tick</name>
    <dbReference type="NCBI Taxonomy" id="543639"/>
    <lineage>
        <taxon>Eukaryota</taxon>
        <taxon>Metazoa</taxon>
        <taxon>Ecdysozoa</taxon>
        <taxon>Arthropoda</taxon>
        <taxon>Chelicerata</taxon>
        <taxon>Arachnida</taxon>
        <taxon>Acari</taxon>
        <taxon>Parasitiformes</taxon>
        <taxon>Ixodida</taxon>
        <taxon>Ixodoidea</taxon>
        <taxon>Ixodidae</taxon>
        <taxon>Rhipicephalinae</taxon>
        <taxon>Dermacentor</taxon>
    </lineage>
</organism>
<reference evidence="1" key="1">
    <citation type="submission" date="2020-05" db="EMBL/GenBank/DDBJ databases">
        <title>Large-scale comparative analyses of tick genomes elucidate their genetic diversity and vector capacities.</title>
        <authorList>
            <person name="Jia N."/>
            <person name="Wang J."/>
            <person name="Shi W."/>
            <person name="Du L."/>
            <person name="Sun Y."/>
            <person name="Zhan W."/>
            <person name="Jiang J."/>
            <person name="Wang Q."/>
            <person name="Zhang B."/>
            <person name="Ji P."/>
            <person name="Sakyi L.B."/>
            <person name="Cui X."/>
            <person name="Yuan T."/>
            <person name="Jiang B."/>
            <person name="Yang W."/>
            <person name="Lam T.T.-Y."/>
            <person name="Chang Q."/>
            <person name="Ding S."/>
            <person name="Wang X."/>
            <person name="Zhu J."/>
            <person name="Ruan X."/>
            <person name="Zhao L."/>
            <person name="Wei J."/>
            <person name="Que T."/>
            <person name="Du C."/>
            <person name="Cheng J."/>
            <person name="Dai P."/>
            <person name="Han X."/>
            <person name="Huang E."/>
            <person name="Gao Y."/>
            <person name="Liu J."/>
            <person name="Shao H."/>
            <person name="Ye R."/>
            <person name="Li L."/>
            <person name="Wei W."/>
            <person name="Wang X."/>
            <person name="Wang C."/>
            <person name="Yang T."/>
            <person name="Huo Q."/>
            <person name="Li W."/>
            <person name="Guo W."/>
            <person name="Chen H."/>
            <person name="Zhou L."/>
            <person name="Ni X."/>
            <person name="Tian J."/>
            <person name="Zhou Y."/>
            <person name="Sheng Y."/>
            <person name="Liu T."/>
            <person name="Pan Y."/>
            <person name="Xia L."/>
            <person name="Li J."/>
            <person name="Zhao F."/>
            <person name="Cao W."/>
        </authorList>
    </citation>
    <scope>NUCLEOTIDE SEQUENCE</scope>
    <source>
        <strain evidence="1">Dsil-2018</strain>
    </source>
</reference>
<keyword evidence="2" id="KW-1185">Reference proteome</keyword>
<protein>
    <submittedName>
        <fullName evidence="1">Uncharacterized protein</fullName>
    </submittedName>
</protein>
<name>A0ACB8DM67_DERSI</name>
<gene>
    <name evidence="1" type="ORF">HPB49_003473</name>
</gene>
<dbReference type="EMBL" id="CM023479">
    <property type="protein sequence ID" value="KAH7973634.1"/>
    <property type="molecule type" value="Genomic_DNA"/>
</dbReference>
<evidence type="ECO:0000313" key="1">
    <source>
        <dbReference type="EMBL" id="KAH7973634.1"/>
    </source>
</evidence>
<comment type="caution">
    <text evidence="1">The sequence shown here is derived from an EMBL/GenBank/DDBJ whole genome shotgun (WGS) entry which is preliminary data.</text>
</comment>
<accession>A0ACB8DM67</accession>
<dbReference type="Proteomes" id="UP000821865">
    <property type="component" value="Chromosome 10"/>
</dbReference>
<proteinExistence type="predicted"/>
<sequence>MSSSTELAQRNRAAPNFIGPFPPEVWRNIFRHLDATSLLVMAEAVPKLKRFAFCSKIVRRVTFDPETDERAIKKFLGATREQLIDDQVEKVPLAVHVRLLRFTNCLALSSEVILNCAGYCYNLRELYCVNCLVEPPKLFDLLSLKLPGVKKLEWSLYEDSYYKSWLDSHAVTHIRTFPKLQGPKINTMYVELVVTQATVFLLDHFLTHCRRLRHLHVHAIRKEPPGVPSAEACRQELSKHKRHLETFKYSCEQVLLPSDQQSRIEERDERHRAFKPEGAIWGNIACRFKPEHSSSLVTFNDIVEQKVILRAVKQAVVVVEADSKATCLFEAAATKPESWKDPTRLSLVLMAPKGMEVPKSPTAHSGYMNPMKQFFSACVSHIVELNLSAYHFTIESDCCSIVASTLSNLRSLALPPCGANHEDSLKFLARGCRLLEQLDVGSDAASSCETCQLPLLFSGCCFERLHRRTRLRRLSIDETAKVVNLRFLLMCQVEELRLSVDSADAEELEHCPWTLGQLLYYNPRLTSLTLLASKETLGPRFALTLCMARSLRHLCVLTATPTPDSAAEEFFMILEARLPKLLSLHAHYMSARNTLQALTWIRQWKPDYSEPTIGKWRSSDGLFLDDSPCLGRQCSVTTFIGLARPRNRF</sequence>